<dbReference type="GO" id="GO:0016287">
    <property type="term" value="F:glycerone-phosphate O-acyltransferase activity"/>
    <property type="evidence" value="ECO:0007669"/>
    <property type="project" value="TreeGrafter"/>
</dbReference>
<dbReference type="PANTHER" id="PTHR31605:SF0">
    <property type="entry name" value="GLYCEROL-3-PHOSPHATE O-ACYLTRANSFERASE 1"/>
    <property type="match status" value="1"/>
</dbReference>
<dbReference type="AlphaFoldDB" id="A0A194X187"/>
<keyword evidence="1" id="KW-1133">Transmembrane helix</keyword>
<evidence type="ECO:0000256" key="1">
    <source>
        <dbReference type="SAM" id="Phobius"/>
    </source>
</evidence>
<reference evidence="2 3" key="1">
    <citation type="submission" date="2015-10" db="EMBL/GenBank/DDBJ databases">
        <title>Full genome of DAOMC 229536 Phialocephala scopiformis, a fungal endophyte of spruce producing the potent anti-insectan compound rugulosin.</title>
        <authorList>
            <consortium name="DOE Joint Genome Institute"/>
            <person name="Walker A.K."/>
            <person name="Frasz S.L."/>
            <person name="Seifert K.A."/>
            <person name="Miller J.D."/>
            <person name="Mondo S.J."/>
            <person name="Labutti K."/>
            <person name="Lipzen A."/>
            <person name="Dockter R."/>
            <person name="Kennedy M."/>
            <person name="Grigoriev I.V."/>
            <person name="Spatafora J.W."/>
        </authorList>
    </citation>
    <scope>NUCLEOTIDE SEQUENCE [LARGE SCALE GENOMIC DNA]</scope>
    <source>
        <strain evidence="2 3">CBS 120377</strain>
    </source>
</reference>
<dbReference type="InParanoid" id="A0A194X187"/>
<protein>
    <submittedName>
        <fullName evidence="2">Uncharacterized protein</fullName>
    </submittedName>
</protein>
<dbReference type="GO" id="GO:0004366">
    <property type="term" value="F:glycerol-3-phosphate O-acyltransferase activity"/>
    <property type="evidence" value="ECO:0007669"/>
    <property type="project" value="TreeGrafter"/>
</dbReference>
<feature type="transmembrane region" description="Helical" evidence="1">
    <location>
        <begin position="265"/>
        <end position="285"/>
    </location>
</feature>
<dbReference type="PANTHER" id="PTHR31605">
    <property type="entry name" value="GLYCEROL-3-PHOSPHATE O-ACYLTRANSFERASE 1"/>
    <property type="match status" value="1"/>
</dbReference>
<dbReference type="GeneID" id="28831000"/>
<dbReference type="KEGG" id="psco:LY89DRAFT_753348"/>
<keyword evidence="1" id="KW-0812">Transmembrane</keyword>
<proteinExistence type="predicted"/>
<keyword evidence="1" id="KW-0472">Membrane</keyword>
<evidence type="ECO:0000313" key="3">
    <source>
        <dbReference type="Proteomes" id="UP000070700"/>
    </source>
</evidence>
<dbReference type="InterPro" id="IPR052744">
    <property type="entry name" value="GPAT/DAPAT"/>
</dbReference>
<dbReference type="Proteomes" id="UP000070700">
    <property type="component" value="Unassembled WGS sequence"/>
</dbReference>
<organism evidence="2 3">
    <name type="scientific">Mollisia scopiformis</name>
    <name type="common">Conifer needle endophyte fungus</name>
    <name type="synonym">Phialocephala scopiformis</name>
    <dbReference type="NCBI Taxonomy" id="149040"/>
    <lineage>
        <taxon>Eukaryota</taxon>
        <taxon>Fungi</taxon>
        <taxon>Dikarya</taxon>
        <taxon>Ascomycota</taxon>
        <taxon>Pezizomycotina</taxon>
        <taxon>Leotiomycetes</taxon>
        <taxon>Helotiales</taxon>
        <taxon>Mollisiaceae</taxon>
        <taxon>Mollisia</taxon>
    </lineage>
</organism>
<dbReference type="EMBL" id="KQ947421">
    <property type="protein sequence ID" value="KUJ13961.1"/>
    <property type="molecule type" value="Genomic_DNA"/>
</dbReference>
<dbReference type="GO" id="GO:0008654">
    <property type="term" value="P:phospholipid biosynthetic process"/>
    <property type="evidence" value="ECO:0007669"/>
    <property type="project" value="TreeGrafter"/>
</dbReference>
<sequence length="332" mass="37686">MAGGNALIPLKYMAENPGQLVRTVPCGMYHNESHKFRSRLGLEFASPIEISDNIAALYKAGQQNEAIPSLRKLVGVALHNMTLSHSNNGFDKIVDIMESLYGGSNARLHQKSQRNKELWRLYLQFESDPNFQRILYRMYQYQRRINLLGVESEDIGGASKSYILLLLLGLRFLELALAAVLRLPGLILFGPLPYLCNNLAQRYAERLLKNSAFKLTGRDVLASAKMLNALKFTTLLYIASETAMFAWLHWNYLGQSLVRVIPAPFAVVLGLTLISFIRVVSIWAWDRTVDVLRSILVLLILADPRKACMRESLEGEKRELEVHMWQYIVSDT</sequence>
<name>A0A194X187_MOLSC</name>
<feature type="transmembrane region" description="Helical" evidence="1">
    <location>
        <begin position="235"/>
        <end position="253"/>
    </location>
</feature>
<evidence type="ECO:0000313" key="2">
    <source>
        <dbReference type="EMBL" id="KUJ13961.1"/>
    </source>
</evidence>
<keyword evidence="3" id="KW-1185">Reference proteome</keyword>
<accession>A0A194X187</accession>
<dbReference type="RefSeq" id="XP_018068316.1">
    <property type="nucleotide sequence ID" value="XM_018221274.1"/>
</dbReference>
<gene>
    <name evidence="2" type="ORF">LY89DRAFT_753348</name>
</gene>
<dbReference type="STRING" id="149040.A0A194X187"/>